<proteinExistence type="predicted"/>
<dbReference type="EMBL" id="CALNXI010000250">
    <property type="protein sequence ID" value="CAH3023190.1"/>
    <property type="molecule type" value="Genomic_DNA"/>
</dbReference>
<dbReference type="InterPro" id="IPR029068">
    <property type="entry name" value="Glyas_Bleomycin-R_OHBP_Dase"/>
</dbReference>
<dbReference type="SUPFAM" id="SSF54593">
    <property type="entry name" value="Glyoxalase/Bleomycin resistance protein/Dihydroxybiphenyl dioxygenase"/>
    <property type="match status" value="2"/>
</dbReference>
<dbReference type="InterPro" id="IPR037523">
    <property type="entry name" value="VOC_core"/>
</dbReference>
<dbReference type="PANTHER" id="PTHR10374:SF30">
    <property type="entry name" value="LACTOYLGLUTATHIONE LYASE"/>
    <property type="match status" value="1"/>
</dbReference>
<evidence type="ECO:0000259" key="2">
    <source>
        <dbReference type="PROSITE" id="PS51819"/>
    </source>
</evidence>
<comment type="caution">
    <text evidence="3">The sequence shown here is derived from an EMBL/GenBank/DDBJ whole genome shotgun (WGS) entry which is preliminary data.</text>
</comment>
<feature type="domain" description="VOC" evidence="2">
    <location>
        <begin position="157"/>
        <end position="301"/>
    </location>
</feature>
<gene>
    <name evidence="3" type="ORF">PEVE_00018435</name>
</gene>
<dbReference type="Pfam" id="PF00903">
    <property type="entry name" value="Glyoxalase"/>
    <property type="match status" value="2"/>
</dbReference>
<keyword evidence="4" id="KW-1185">Reference proteome</keyword>
<evidence type="ECO:0000313" key="3">
    <source>
        <dbReference type="EMBL" id="CAH3023190.1"/>
    </source>
</evidence>
<keyword evidence="1" id="KW-0479">Metal-binding</keyword>
<feature type="domain" description="VOC" evidence="2">
    <location>
        <begin position="4"/>
        <end position="131"/>
    </location>
</feature>
<evidence type="ECO:0000313" key="4">
    <source>
        <dbReference type="Proteomes" id="UP001159427"/>
    </source>
</evidence>
<name>A0ABN8M4Z3_9CNID</name>
<dbReference type="InterPro" id="IPR018146">
    <property type="entry name" value="Glyoxalase_1_CS"/>
</dbReference>
<accession>A0ABN8M4Z3</accession>
<dbReference type="PANTHER" id="PTHR10374">
    <property type="entry name" value="LACTOYLGLUTATHIONE LYASE GLYOXALASE I"/>
    <property type="match status" value="1"/>
</dbReference>
<dbReference type="CDD" id="cd06587">
    <property type="entry name" value="VOC"/>
    <property type="match status" value="1"/>
</dbReference>
<sequence>MKLAFPRLHVDASAVAGLIEWYCNRLGMSVIKEIKTEKELIHWVGYQSASQSAVVEFRSSLKQSTPPKYYKPQPSSDIYWKIGLSLADVDTARSKLLRQDVEVTSPRQFRDIGYMCHLSDPFGFSLELLQHDFQSNFSSERVQASLEPNLALGQQVHIGQITLRVSDINRSLQFYQSTLGMKLLSIQSIPNMFNLYFLACTDEKPPSDDVNAVEIREWLWKRPYTTLELQHYPGTDRKYNTADLNYESGFTALAFIVSAQRFEELKVSSSVEDVGKNYPEYNSSVLECKDPDGTSVLFISD</sequence>
<reference evidence="3 4" key="1">
    <citation type="submission" date="2022-05" db="EMBL/GenBank/DDBJ databases">
        <authorList>
            <consortium name="Genoscope - CEA"/>
            <person name="William W."/>
        </authorList>
    </citation>
    <scope>NUCLEOTIDE SEQUENCE [LARGE SCALE GENOMIC DNA]</scope>
</reference>
<dbReference type="Proteomes" id="UP001159427">
    <property type="component" value="Unassembled WGS sequence"/>
</dbReference>
<evidence type="ECO:0000256" key="1">
    <source>
        <dbReference type="ARBA" id="ARBA00022723"/>
    </source>
</evidence>
<dbReference type="PROSITE" id="PS00934">
    <property type="entry name" value="GLYOXALASE_I_1"/>
    <property type="match status" value="1"/>
</dbReference>
<dbReference type="Gene3D" id="3.10.180.10">
    <property type="entry name" value="2,3-Dihydroxybiphenyl 1,2-Dioxygenase, domain 1"/>
    <property type="match status" value="2"/>
</dbReference>
<protein>
    <recommendedName>
        <fullName evidence="2">VOC domain-containing protein</fullName>
    </recommendedName>
</protein>
<dbReference type="PROSITE" id="PS51819">
    <property type="entry name" value="VOC"/>
    <property type="match status" value="2"/>
</dbReference>
<dbReference type="InterPro" id="IPR004360">
    <property type="entry name" value="Glyas_Fos-R_dOase_dom"/>
</dbReference>
<organism evidence="3 4">
    <name type="scientific">Porites evermanni</name>
    <dbReference type="NCBI Taxonomy" id="104178"/>
    <lineage>
        <taxon>Eukaryota</taxon>
        <taxon>Metazoa</taxon>
        <taxon>Cnidaria</taxon>
        <taxon>Anthozoa</taxon>
        <taxon>Hexacorallia</taxon>
        <taxon>Scleractinia</taxon>
        <taxon>Fungiina</taxon>
        <taxon>Poritidae</taxon>
        <taxon>Porites</taxon>
    </lineage>
</organism>